<dbReference type="Proteomes" id="UP000254621">
    <property type="component" value="Unassembled WGS sequence"/>
</dbReference>
<dbReference type="EC" id="6.3.5.5" evidence="1"/>
<organism evidence="1 2">
    <name type="scientific">Weissella viridescens</name>
    <name type="common">Lactobacillus viridescens</name>
    <dbReference type="NCBI Taxonomy" id="1629"/>
    <lineage>
        <taxon>Bacteria</taxon>
        <taxon>Bacillati</taxon>
        <taxon>Bacillota</taxon>
        <taxon>Bacilli</taxon>
        <taxon>Lactobacillales</taxon>
        <taxon>Lactobacillaceae</taxon>
        <taxon>Weissella</taxon>
    </lineage>
</organism>
<name>A0A380P2U3_WEIVI</name>
<accession>A0A380P2U3</accession>
<dbReference type="AlphaFoldDB" id="A0A380P2U3"/>
<evidence type="ECO:0000313" key="1">
    <source>
        <dbReference type="EMBL" id="SUP59551.1"/>
    </source>
</evidence>
<proteinExistence type="predicted"/>
<gene>
    <name evidence="1" type="primary">carA_5</name>
    <name evidence="1" type="ORF">NCTC13645_01809</name>
</gene>
<evidence type="ECO:0000313" key="2">
    <source>
        <dbReference type="Proteomes" id="UP000254621"/>
    </source>
</evidence>
<sequence length="34" mass="3743">MAKRYLILEDGSVYEGVAFGAPATTFGEIFFTLQ</sequence>
<dbReference type="Gene3D" id="3.50.30.20">
    <property type="entry name" value="Carbamoyl-phosphate synthase small subunit, N-terminal domain"/>
    <property type="match status" value="1"/>
</dbReference>
<dbReference type="GO" id="GO:0004088">
    <property type="term" value="F:carbamoyl-phosphate synthase (glutamine-hydrolyzing) activity"/>
    <property type="evidence" value="ECO:0007669"/>
    <property type="project" value="UniProtKB-EC"/>
</dbReference>
<dbReference type="InterPro" id="IPR036480">
    <property type="entry name" value="CarbP_synth_ssu_N_sf"/>
</dbReference>
<dbReference type="SUPFAM" id="SSF52021">
    <property type="entry name" value="Carbamoyl phosphate synthetase, small subunit N-terminal domain"/>
    <property type="match status" value="1"/>
</dbReference>
<protein>
    <submittedName>
        <fullName evidence="1">Carbamoyl-phosphate synthase small chain</fullName>
        <ecNumber evidence="1">6.3.5.5</ecNumber>
    </submittedName>
</protein>
<keyword evidence="1" id="KW-0436">Ligase</keyword>
<reference evidence="1 2" key="1">
    <citation type="submission" date="2018-06" db="EMBL/GenBank/DDBJ databases">
        <authorList>
            <consortium name="Pathogen Informatics"/>
            <person name="Doyle S."/>
        </authorList>
    </citation>
    <scope>NUCLEOTIDE SEQUENCE [LARGE SCALE GENOMIC DNA]</scope>
    <source>
        <strain evidence="1 2">NCTC13645</strain>
    </source>
</reference>
<dbReference type="EMBL" id="UHIV01000004">
    <property type="protein sequence ID" value="SUP59551.1"/>
    <property type="molecule type" value="Genomic_DNA"/>
</dbReference>